<dbReference type="SMART" id="SM00289">
    <property type="entry name" value="WR1"/>
    <property type="match status" value="4"/>
</dbReference>
<name>A0A915MNJ2_MELJA</name>
<evidence type="ECO:0000259" key="4">
    <source>
        <dbReference type="Pfam" id="PF08640"/>
    </source>
</evidence>
<evidence type="ECO:0000313" key="7">
    <source>
        <dbReference type="WBParaSite" id="scaffold4213_cov206.g7819"/>
    </source>
</evidence>
<feature type="domain" description="U3 small nucleolar RNA-associated protein 6 N-terminal" evidence="4">
    <location>
        <begin position="9"/>
        <end position="77"/>
    </location>
</feature>
<dbReference type="WBParaSite" id="scaffold4213_cov206.g7819">
    <property type="protein sequence ID" value="scaffold4213_cov206.g7819"/>
    <property type="gene ID" value="scaffold4213_cov206.g7819"/>
</dbReference>
<dbReference type="Proteomes" id="UP000887561">
    <property type="component" value="Unplaced"/>
</dbReference>
<dbReference type="InterPro" id="IPR039883">
    <property type="entry name" value="Fcf2/DNTTIP2"/>
</dbReference>
<feature type="domain" description="Fcf2 pre-rRNA processing C-terminal" evidence="5">
    <location>
        <begin position="395"/>
        <end position="487"/>
    </location>
</feature>
<dbReference type="InterPro" id="IPR006150">
    <property type="entry name" value="Cys_repeat_1"/>
</dbReference>
<dbReference type="Pfam" id="PF08640">
    <property type="entry name" value="U3_assoc_6"/>
    <property type="match status" value="1"/>
</dbReference>
<dbReference type="GO" id="GO:0005730">
    <property type="term" value="C:nucleolus"/>
    <property type="evidence" value="ECO:0007669"/>
    <property type="project" value="UniProtKB-SubCell"/>
</dbReference>
<dbReference type="PANTHER" id="PTHR21686">
    <property type="entry name" value="DEOXYNUCLEOTIDYLTRANSFERASE TERMINAL-INTERACTING PROTEIN 2"/>
    <property type="match status" value="1"/>
</dbReference>
<evidence type="ECO:0000313" key="6">
    <source>
        <dbReference type="Proteomes" id="UP000887561"/>
    </source>
</evidence>
<evidence type="ECO:0000256" key="1">
    <source>
        <dbReference type="ARBA" id="ARBA00004604"/>
    </source>
</evidence>
<feature type="region of interest" description="Disordered" evidence="3">
    <location>
        <begin position="377"/>
        <end position="402"/>
    </location>
</feature>
<reference evidence="7" key="1">
    <citation type="submission" date="2022-11" db="UniProtKB">
        <authorList>
            <consortium name="WormBaseParasite"/>
        </authorList>
    </citation>
    <scope>IDENTIFICATION</scope>
</reference>
<organism evidence="6 7">
    <name type="scientific">Meloidogyne javanica</name>
    <name type="common">Root-knot nematode worm</name>
    <dbReference type="NCBI Taxonomy" id="6303"/>
    <lineage>
        <taxon>Eukaryota</taxon>
        <taxon>Metazoa</taxon>
        <taxon>Ecdysozoa</taxon>
        <taxon>Nematoda</taxon>
        <taxon>Chromadorea</taxon>
        <taxon>Rhabditida</taxon>
        <taxon>Tylenchina</taxon>
        <taxon>Tylenchomorpha</taxon>
        <taxon>Tylenchoidea</taxon>
        <taxon>Meloidogynidae</taxon>
        <taxon>Meloidogyninae</taxon>
        <taxon>Meloidogyne</taxon>
        <taxon>Meloidogyne incognita group</taxon>
    </lineage>
</organism>
<keyword evidence="2" id="KW-0539">Nucleus</keyword>
<dbReference type="PANTHER" id="PTHR21686:SF12">
    <property type="entry name" value="DEOXYNUCLEOTIDYLTRANSFERASE TERMINAL-INTERACTING PROTEIN 2"/>
    <property type="match status" value="1"/>
</dbReference>
<feature type="compositionally biased region" description="Basic and acidic residues" evidence="3">
    <location>
        <begin position="377"/>
        <end position="387"/>
    </location>
</feature>
<dbReference type="GO" id="GO:0006396">
    <property type="term" value="P:RNA processing"/>
    <property type="evidence" value="ECO:0007669"/>
    <property type="project" value="TreeGrafter"/>
</dbReference>
<keyword evidence="6" id="KW-1185">Reference proteome</keyword>
<dbReference type="GO" id="GO:0003723">
    <property type="term" value="F:RNA binding"/>
    <property type="evidence" value="ECO:0007669"/>
    <property type="project" value="TreeGrafter"/>
</dbReference>
<proteinExistence type="predicted"/>
<comment type="subcellular location">
    <subcellularLocation>
        <location evidence="1">Nucleus</location>
        <location evidence="1">Nucleolus</location>
    </subcellularLocation>
</comment>
<sequence length="671" mass="77757">MAEFVEKSLEELLPVFEQLKLVQLFSPEEVCDFIKNCRDYEYKLCKQTKVAKDFLAYAAYLEEILDLIVERRKELKFLHRYDQIDRPLKHKCAHLYRICAARFKIFSRPSLKKKIFIRQKMEYHNKEIAFLHNAKMRKLCSQAYTRLLQIYAHLPENHVRAARFEFFDNNSAENARTLILMGLRKFPQFIPLWVTHFKIELRYVARLLERREFLIKTNDRSSHIHSINNEEIKKSFDPINTGDDEFLKLSLAKVVFEMAVKTIRERGQKAGLIRQFIQIAEDCGEFTKELVLSMREYMSIYGLELEEEIDQMEVPNEELFEIDTKRMGIDEIKKEENIVKVERKSVLDGFNPDDPEIKKLLEKATLTEDYDSKPLDEVLKRSKTQEKKIRKSQNSQTAGESWFGLPASEMDEEKRRDLELIQMRNILDPKQHYKKTDRNVLPKYFQIGQIVESSADFYSARLNKKQRKNTLAEELMNDHEIIAKNKKQYAKIIQKREATKGVGPSIHFEQQNGQQQNYLMEEKVEGYCPNNERSKIPCSAAGHCSPSQDCLNGICCPKRDNNYLEACGGQIAIERCDSGTCSNGLVCTASQYCCQCKVGRSTGYCNMGACPPGYQCQNGYCCPSCPDNTMTFGVCTAGDSTNYNLQYTNGQRQLGCPIGYKCLTGDICCKQ</sequence>
<evidence type="ECO:0000256" key="2">
    <source>
        <dbReference type="ARBA" id="ARBA00023242"/>
    </source>
</evidence>
<dbReference type="AlphaFoldDB" id="A0A915MNJ2"/>
<evidence type="ECO:0000259" key="5">
    <source>
        <dbReference type="Pfam" id="PF08698"/>
    </source>
</evidence>
<dbReference type="InterPro" id="IPR055347">
    <property type="entry name" value="UTP6_N"/>
</dbReference>
<protein>
    <submittedName>
        <fullName evidence="7">Fcf2 pre-rRNA processing C-terminal domain-containing protein</fullName>
    </submittedName>
</protein>
<dbReference type="InterPro" id="IPR014810">
    <property type="entry name" value="Fcf2_C"/>
</dbReference>
<accession>A0A915MNJ2</accession>
<dbReference type="Pfam" id="PF08698">
    <property type="entry name" value="Fcf2"/>
    <property type="match status" value="1"/>
</dbReference>
<evidence type="ECO:0000256" key="3">
    <source>
        <dbReference type="SAM" id="MobiDB-lite"/>
    </source>
</evidence>